<name>A0ACC0KNW6_CHOFU</name>
<keyword evidence="2" id="KW-1185">Reference proteome</keyword>
<accession>A0ACC0KNW6</accession>
<sequence length="75" mass="8316">MKVYCGSVQLNVTLVCPFTGRPSTNIGRLPSEDIKKSPVLRRRMVACLRETLAAGPSRVRSTSMVWSRVLRPTAI</sequence>
<evidence type="ECO:0000313" key="1">
    <source>
        <dbReference type="EMBL" id="KAI8438213.1"/>
    </source>
</evidence>
<dbReference type="Proteomes" id="UP001064048">
    <property type="component" value="Chromosome 18"/>
</dbReference>
<reference evidence="1 2" key="1">
    <citation type="journal article" date="2022" name="Genome Biol. Evol.">
        <title>The Spruce Budworm Genome: Reconstructing the Evolutionary History of Antifreeze Proteins.</title>
        <authorList>
            <person name="Beliveau C."/>
            <person name="Gagne P."/>
            <person name="Picq S."/>
            <person name="Vernygora O."/>
            <person name="Keeling C.I."/>
            <person name="Pinkney K."/>
            <person name="Doucet D."/>
            <person name="Wen F."/>
            <person name="Johnston J.S."/>
            <person name="Maaroufi H."/>
            <person name="Boyle B."/>
            <person name="Laroche J."/>
            <person name="Dewar K."/>
            <person name="Juretic N."/>
            <person name="Blackburn G."/>
            <person name="Nisole A."/>
            <person name="Brunet B."/>
            <person name="Brandao M."/>
            <person name="Lumley L."/>
            <person name="Duan J."/>
            <person name="Quan G."/>
            <person name="Lucarotti C.J."/>
            <person name="Roe A.D."/>
            <person name="Sperling F.A.H."/>
            <person name="Levesque R.C."/>
            <person name="Cusson M."/>
        </authorList>
    </citation>
    <scope>NUCLEOTIDE SEQUENCE [LARGE SCALE GENOMIC DNA]</scope>
    <source>
        <strain evidence="1">Glfc:IPQL:Cfum</strain>
    </source>
</reference>
<evidence type="ECO:0000313" key="2">
    <source>
        <dbReference type="Proteomes" id="UP001064048"/>
    </source>
</evidence>
<dbReference type="EMBL" id="CM046118">
    <property type="protein sequence ID" value="KAI8438213.1"/>
    <property type="molecule type" value="Genomic_DNA"/>
</dbReference>
<gene>
    <name evidence="1" type="ORF">MSG28_010831</name>
</gene>
<proteinExistence type="predicted"/>
<protein>
    <submittedName>
        <fullName evidence="1">Uncharacterized protein</fullName>
    </submittedName>
</protein>
<organism evidence="1 2">
    <name type="scientific">Choristoneura fumiferana</name>
    <name type="common">Spruce budworm moth</name>
    <name type="synonym">Archips fumiferana</name>
    <dbReference type="NCBI Taxonomy" id="7141"/>
    <lineage>
        <taxon>Eukaryota</taxon>
        <taxon>Metazoa</taxon>
        <taxon>Ecdysozoa</taxon>
        <taxon>Arthropoda</taxon>
        <taxon>Hexapoda</taxon>
        <taxon>Insecta</taxon>
        <taxon>Pterygota</taxon>
        <taxon>Neoptera</taxon>
        <taxon>Endopterygota</taxon>
        <taxon>Lepidoptera</taxon>
        <taxon>Glossata</taxon>
        <taxon>Ditrysia</taxon>
        <taxon>Tortricoidea</taxon>
        <taxon>Tortricidae</taxon>
        <taxon>Tortricinae</taxon>
        <taxon>Choristoneura</taxon>
    </lineage>
</organism>
<comment type="caution">
    <text evidence="1">The sequence shown here is derived from an EMBL/GenBank/DDBJ whole genome shotgun (WGS) entry which is preliminary data.</text>
</comment>